<dbReference type="InParanoid" id="A0A5C3NPR9"/>
<feature type="region of interest" description="Disordered" evidence="1">
    <location>
        <begin position="443"/>
        <end position="469"/>
    </location>
</feature>
<evidence type="ECO:0000313" key="3">
    <source>
        <dbReference type="Proteomes" id="UP000308197"/>
    </source>
</evidence>
<dbReference type="InterPro" id="IPR040521">
    <property type="entry name" value="KDZ"/>
</dbReference>
<evidence type="ECO:0000256" key="1">
    <source>
        <dbReference type="SAM" id="MobiDB-lite"/>
    </source>
</evidence>
<dbReference type="STRING" id="1314778.A0A5C3NPR9"/>
<organism evidence="2 3">
    <name type="scientific">Polyporus arcularius HHB13444</name>
    <dbReference type="NCBI Taxonomy" id="1314778"/>
    <lineage>
        <taxon>Eukaryota</taxon>
        <taxon>Fungi</taxon>
        <taxon>Dikarya</taxon>
        <taxon>Basidiomycota</taxon>
        <taxon>Agaricomycotina</taxon>
        <taxon>Agaricomycetes</taxon>
        <taxon>Polyporales</taxon>
        <taxon>Polyporaceae</taxon>
        <taxon>Polyporus</taxon>
    </lineage>
</organism>
<dbReference type="AlphaFoldDB" id="A0A5C3NPR9"/>
<name>A0A5C3NPR9_9APHY</name>
<gene>
    <name evidence="2" type="ORF">K466DRAFT_606473</name>
</gene>
<protein>
    <recommendedName>
        <fullName evidence="4">CxC2-like cysteine cluster KDZ transposase-associated domain-containing protein</fullName>
    </recommendedName>
</protein>
<evidence type="ECO:0000313" key="2">
    <source>
        <dbReference type="EMBL" id="TFK79012.1"/>
    </source>
</evidence>
<dbReference type="Pfam" id="PF18758">
    <property type="entry name" value="KDZ"/>
    <property type="match status" value="1"/>
</dbReference>
<dbReference type="Proteomes" id="UP000308197">
    <property type="component" value="Unassembled WGS sequence"/>
</dbReference>
<feature type="region of interest" description="Disordered" evidence="1">
    <location>
        <begin position="589"/>
        <end position="621"/>
    </location>
</feature>
<dbReference type="EMBL" id="ML212211">
    <property type="protein sequence ID" value="TFK79012.1"/>
    <property type="molecule type" value="Genomic_DNA"/>
</dbReference>
<reference evidence="2 3" key="1">
    <citation type="journal article" date="2019" name="Nat. Ecol. Evol.">
        <title>Megaphylogeny resolves global patterns of mushroom evolution.</title>
        <authorList>
            <person name="Varga T."/>
            <person name="Krizsan K."/>
            <person name="Foldi C."/>
            <person name="Dima B."/>
            <person name="Sanchez-Garcia M."/>
            <person name="Sanchez-Ramirez S."/>
            <person name="Szollosi G.J."/>
            <person name="Szarkandi J.G."/>
            <person name="Papp V."/>
            <person name="Albert L."/>
            <person name="Andreopoulos W."/>
            <person name="Angelini C."/>
            <person name="Antonin V."/>
            <person name="Barry K.W."/>
            <person name="Bougher N.L."/>
            <person name="Buchanan P."/>
            <person name="Buyck B."/>
            <person name="Bense V."/>
            <person name="Catcheside P."/>
            <person name="Chovatia M."/>
            <person name="Cooper J."/>
            <person name="Damon W."/>
            <person name="Desjardin D."/>
            <person name="Finy P."/>
            <person name="Geml J."/>
            <person name="Haridas S."/>
            <person name="Hughes K."/>
            <person name="Justo A."/>
            <person name="Karasinski D."/>
            <person name="Kautmanova I."/>
            <person name="Kiss B."/>
            <person name="Kocsube S."/>
            <person name="Kotiranta H."/>
            <person name="LaButti K.M."/>
            <person name="Lechner B.E."/>
            <person name="Liimatainen K."/>
            <person name="Lipzen A."/>
            <person name="Lukacs Z."/>
            <person name="Mihaltcheva S."/>
            <person name="Morgado L.N."/>
            <person name="Niskanen T."/>
            <person name="Noordeloos M.E."/>
            <person name="Ohm R.A."/>
            <person name="Ortiz-Santana B."/>
            <person name="Ovrebo C."/>
            <person name="Racz N."/>
            <person name="Riley R."/>
            <person name="Savchenko A."/>
            <person name="Shiryaev A."/>
            <person name="Soop K."/>
            <person name="Spirin V."/>
            <person name="Szebenyi C."/>
            <person name="Tomsovsky M."/>
            <person name="Tulloss R.E."/>
            <person name="Uehling J."/>
            <person name="Grigoriev I.V."/>
            <person name="Vagvolgyi C."/>
            <person name="Papp T."/>
            <person name="Martin F.M."/>
            <person name="Miettinen O."/>
            <person name="Hibbett D.S."/>
            <person name="Nagy L.G."/>
        </authorList>
    </citation>
    <scope>NUCLEOTIDE SEQUENCE [LARGE SCALE GENOMIC DNA]</scope>
    <source>
        <strain evidence="2 3">HHB13444</strain>
    </source>
</reference>
<accession>A0A5C3NPR9</accession>
<proteinExistence type="predicted"/>
<keyword evidence="3" id="KW-1185">Reference proteome</keyword>
<evidence type="ECO:0008006" key="4">
    <source>
        <dbReference type="Google" id="ProtNLM"/>
    </source>
</evidence>
<sequence length="621" mass="70630">MRSYRRMGAKTRYISTCTGLSAVDHANTKFSKGYDATGVGAVLCARHEFWLAQGVGDLQKGEKYVNMDYIFVCAMREYLVVNQLVSYDIACQWAGGLLERITKFPSHIQIPIPEGSISYVIPKLHYGSHIQEGHSPYSLNYRLGAARTDGEGIEHHWWWIQPMASSTKVMGPGGRQGCLEDQWGYSNWCKIVDMALLFRKRLRAARAAYAEQKASFDALTCSLSKENVIKWEAEVKAWEADPYNRDDPYIVVNQGLTELETVHDLAVEEQKLSSVTGFVALHEISLLGFMKMGLELETTQARLKEDAKKATAGKTSELLERRTALCRKVQKFRELQAVYIPQALPIIVETEACRTDVECVEDIRLTLLSEINPAHRDTKYKIKNVRHQGPNTRTRTEISKYENRKLRAVSQYRRARRAKLALSGPGDWKQEFRVLRDDDVRGLEDDDPGAVAQRAKRRHDQSKVGPAEGRQQMSWIWRASDSSSNSGIIDSLCVEWLKSRARVMCWAEECKLIPEEMRRVLASHAYEENAWFSRATMRSLVDDRLHEGLVAYAIDQAYIRRALRRKFRAVCAEVVQASEGTLLGSEWQEVEGPEVDLESSSLDDEAAYELDGEDLEPEQYA</sequence>